<dbReference type="EMBL" id="CAADRA010006873">
    <property type="protein sequence ID" value="VFT97185.1"/>
    <property type="molecule type" value="Genomic_DNA"/>
</dbReference>
<organism evidence="2 3">
    <name type="scientific">Aphanomyces stellatus</name>
    <dbReference type="NCBI Taxonomy" id="120398"/>
    <lineage>
        <taxon>Eukaryota</taxon>
        <taxon>Sar</taxon>
        <taxon>Stramenopiles</taxon>
        <taxon>Oomycota</taxon>
        <taxon>Saprolegniomycetes</taxon>
        <taxon>Saprolegniales</taxon>
        <taxon>Verrucalvaceae</taxon>
        <taxon>Aphanomyces</taxon>
    </lineage>
</organism>
<accession>A0A485LJV2</accession>
<dbReference type="Proteomes" id="UP000332933">
    <property type="component" value="Unassembled WGS sequence"/>
</dbReference>
<gene>
    <name evidence="2" type="primary">Aste57867_20500</name>
    <name evidence="1" type="ORF">As57867_020434</name>
    <name evidence="2" type="ORF">ASTE57867_20500</name>
</gene>
<reference evidence="2 3" key="1">
    <citation type="submission" date="2019-03" db="EMBL/GenBank/DDBJ databases">
        <authorList>
            <person name="Gaulin E."/>
            <person name="Dumas B."/>
        </authorList>
    </citation>
    <scope>NUCLEOTIDE SEQUENCE [LARGE SCALE GENOMIC DNA]</scope>
    <source>
        <strain evidence="2">CBS 568.67</strain>
    </source>
</reference>
<dbReference type="AlphaFoldDB" id="A0A485LJV2"/>
<evidence type="ECO:0000313" key="1">
    <source>
        <dbReference type="EMBL" id="KAF0687797.1"/>
    </source>
</evidence>
<sequence length="348" mass="39990">MNDSAKNREYERQRKQRYRTKLQQQHTTLRWQVWQLEDVLEKSRAIQAGGRLWRDVAIDAQRRRSASTVQNSKLRAEVRRYEQVLRTLQKWVVASVQPVLSDGRNWLHSTLLADPVSRKYGFRWLTDRVFHLAARAFSTSVGDGLKLDLRTDEDTKDILGMELFGTNTLFGDFRLAADCLWDGIRAQVPTANLTKKVVATDGDVVYLREFNLEFGTSFCKLARRYDLPTRAVLALVDLADDECFPLAEHEMRPHGFTCIVLEQVTPDITLTSQLSVHYSPLTCHGTIPFERNVAMFGVQPHPTSRNVTVARIETNALRSMLARKNMLDRLLQQRMDARAASEIHFTNS</sequence>
<name>A0A485LJV2_9STRA</name>
<proteinExistence type="predicted"/>
<keyword evidence="3" id="KW-1185">Reference proteome</keyword>
<protein>
    <submittedName>
        <fullName evidence="2">Aste57867_20500 protein</fullName>
    </submittedName>
</protein>
<evidence type="ECO:0000313" key="2">
    <source>
        <dbReference type="EMBL" id="VFT97185.1"/>
    </source>
</evidence>
<evidence type="ECO:0000313" key="3">
    <source>
        <dbReference type="Proteomes" id="UP000332933"/>
    </source>
</evidence>
<dbReference type="EMBL" id="VJMH01006848">
    <property type="protein sequence ID" value="KAF0687797.1"/>
    <property type="molecule type" value="Genomic_DNA"/>
</dbReference>
<reference evidence="1" key="2">
    <citation type="submission" date="2019-06" db="EMBL/GenBank/DDBJ databases">
        <title>Genomics analysis of Aphanomyces spp. identifies a new class of oomycete effector associated with host adaptation.</title>
        <authorList>
            <person name="Gaulin E."/>
        </authorList>
    </citation>
    <scope>NUCLEOTIDE SEQUENCE</scope>
    <source>
        <strain evidence="1">CBS 578.67</strain>
    </source>
</reference>